<dbReference type="Proteomes" id="UP001497602">
    <property type="component" value="Unassembled WGS sequence"/>
</dbReference>
<dbReference type="SUPFAM" id="SSF56801">
    <property type="entry name" value="Acetyl-CoA synthetase-like"/>
    <property type="match status" value="1"/>
</dbReference>
<sequence length="544" mass="60924">MKKSAFTTSSNSLELYKNNEEEDVVKSEINFNSIEKLSLRDQHLFIKYGFAQKIAPSFKNVLNAFEYWLSKTPNSIAAEFANETITYRELDNEATILALILKQKGVKSGDTIGLYTHRSLHLLIGIVASLKLGTIYVPQDPRIVPPKMLEEISNLSNQKFILTLSDYKEQVTYFQSKQTVLIDKELNRKIYRNLYGNIKLINYKNSNTNKTCFILFTSGTTGIPNGVQVTHKNLCNILYSSPGNLGIKPGVKVAQILNISFDMAAWEILGCLGNGGTLLIRGKDIAETAQKANVIIATPTVLTTIDVTKCKQIKTVAVAGEPCPVILADTWSRACNFYNCCGPTETTIVNTMKKCIPGTSELSIGKPTPNNTVYILNEDLSPTKIGEVGIMWAGGDCVTKGYINNKELNTKKYTTDPFLNDGSIMFNTGDLGRWNEQGELIHYGRIDDQVKIKGFRVELDSISKIIESFSEVKRAVTIKYQTYLVAFISLHTTQTNTLLESIKKAIEKDLPYYYLPSEFIFLEELPKTSRGKIDKRKLKETLTK</sequence>
<dbReference type="Gene3D" id="3.30.300.30">
    <property type="match status" value="1"/>
</dbReference>
<dbReference type="InterPro" id="IPR042099">
    <property type="entry name" value="ANL_N_sf"/>
</dbReference>
<dbReference type="Pfam" id="PF13193">
    <property type="entry name" value="AMP-binding_C"/>
    <property type="match status" value="1"/>
</dbReference>
<dbReference type="RefSeq" id="WP_348706264.1">
    <property type="nucleotide sequence ID" value="NZ_CAXIYA010000037.1"/>
</dbReference>
<evidence type="ECO:0000313" key="4">
    <source>
        <dbReference type="Proteomes" id="UP001497602"/>
    </source>
</evidence>
<organism evidence="3 4">
    <name type="scientific">Tenacibaculum vairaonense</name>
    <dbReference type="NCBI Taxonomy" id="3137860"/>
    <lineage>
        <taxon>Bacteria</taxon>
        <taxon>Pseudomonadati</taxon>
        <taxon>Bacteroidota</taxon>
        <taxon>Flavobacteriia</taxon>
        <taxon>Flavobacteriales</taxon>
        <taxon>Flavobacteriaceae</taxon>
        <taxon>Tenacibaculum</taxon>
    </lineage>
</organism>
<proteinExistence type="predicted"/>
<evidence type="ECO:0000259" key="2">
    <source>
        <dbReference type="Pfam" id="PF13193"/>
    </source>
</evidence>
<dbReference type="EMBL" id="CAXJRC010000041">
    <property type="protein sequence ID" value="CAL2107581.1"/>
    <property type="molecule type" value="Genomic_DNA"/>
</dbReference>
<comment type="caution">
    <text evidence="3">The sequence shown here is derived from an EMBL/GenBank/DDBJ whole genome shotgun (WGS) entry which is preliminary data.</text>
</comment>
<feature type="domain" description="AMP-binding enzyme C-terminal" evidence="2">
    <location>
        <begin position="482"/>
        <end position="532"/>
    </location>
</feature>
<dbReference type="InterPro" id="IPR000873">
    <property type="entry name" value="AMP-dep_synth/lig_dom"/>
</dbReference>
<gene>
    <name evidence="3" type="ORF">T190115A13A_40103</name>
</gene>
<dbReference type="InterPro" id="IPR045851">
    <property type="entry name" value="AMP-bd_C_sf"/>
</dbReference>
<protein>
    <submittedName>
        <fullName evidence="3">Amino acid adenylation domain-containing protein</fullName>
    </submittedName>
</protein>
<reference evidence="3 4" key="1">
    <citation type="submission" date="2024-05" db="EMBL/GenBank/DDBJ databases">
        <authorList>
            <person name="Duchaud E."/>
        </authorList>
    </citation>
    <scope>NUCLEOTIDE SEQUENCE [LARGE SCALE GENOMIC DNA]</scope>
    <source>
        <strain evidence="3">Ena-SAMPLE-TAB-13-05-2024-13:56:06:370-140305</strain>
    </source>
</reference>
<dbReference type="InterPro" id="IPR025110">
    <property type="entry name" value="AMP-bd_C"/>
</dbReference>
<dbReference type="Pfam" id="PF00501">
    <property type="entry name" value="AMP-binding"/>
    <property type="match status" value="1"/>
</dbReference>
<dbReference type="Gene3D" id="3.40.50.12780">
    <property type="entry name" value="N-terminal domain of ligase-like"/>
    <property type="match status" value="1"/>
</dbReference>
<name>A0ABM9PPB0_9FLAO</name>
<feature type="domain" description="AMP-dependent synthetase/ligase" evidence="1">
    <location>
        <begin position="65"/>
        <end position="402"/>
    </location>
</feature>
<evidence type="ECO:0000259" key="1">
    <source>
        <dbReference type="Pfam" id="PF00501"/>
    </source>
</evidence>
<evidence type="ECO:0000313" key="3">
    <source>
        <dbReference type="EMBL" id="CAL2107581.1"/>
    </source>
</evidence>
<dbReference type="PANTHER" id="PTHR45527">
    <property type="entry name" value="NONRIBOSOMAL PEPTIDE SYNTHETASE"/>
    <property type="match status" value="1"/>
</dbReference>
<keyword evidence="4" id="KW-1185">Reference proteome</keyword>
<dbReference type="PANTHER" id="PTHR45527:SF1">
    <property type="entry name" value="FATTY ACID SYNTHASE"/>
    <property type="match status" value="1"/>
</dbReference>
<accession>A0ABM9PPB0</accession>